<accession>A0A810MRL3</accession>
<proteinExistence type="predicted"/>
<dbReference type="Proteomes" id="UP000680866">
    <property type="component" value="Chromosome"/>
</dbReference>
<dbReference type="GO" id="GO:0016301">
    <property type="term" value="F:kinase activity"/>
    <property type="evidence" value="ECO:0007669"/>
    <property type="project" value="UniProtKB-KW"/>
</dbReference>
<keyword evidence="2" id="KW-0808">Transferase</keyword>
<protein>
    <submittedName>
        <fullName evidence="2">N-acetylglucosamine kinase</fullName>
    </submittedName>
</protein>
<dbReference type="SUPFAM" id="SSF53067">
    <property type="entry name" value="Actin-like ATPase domain"/>
    <property type="match status" value="2"/>
</dbReference>
<keyword evidence="3" id="KW-1185">Reference proteome</keyword>
<dbReference type="RefSeq" id="WP_212820562.1">
    <property type="nucleotide sequence ID" value="NZ_AP023359.1"/>
</dbReference>
<dbReference type="EMBL" id="AP023359">
    <property type="protein sequence ID" value="BCJ63100.1"/>
    <property type="molecule type" value="Genomic_DNA"/>
</dbReference>
<dbReference type="PANTHER" id="PTHR43190:SF3">
    <property type="entry name" value="N-ACETYL-D-GLUCOSAMINE KINASE"/>
    <property type="match status" value="1"/>
</dbReference>
<name>A0A810MRL3_9ACTN</name>
<dbReference type="Gene3D" id="3.30.420.40">
    <property type="match status" value="2"/>
</dbReference>
<dbReference type="Pfam" id="PF01869">
    <property type="entry name" value="BcrAD_BadFG"/>
    <property type="match status" value="1"/>
</dbReference>
<dbReference type="InterPro" id="IPR043129">
    <property type="entry name" value="ATPase_NBD"/>
</dbReference>
<dbReference type="AlphaFoldDB" id="A0A810MRL3"/>
<feature type="domain" description="ATPase BadF/BadG/BcrA/BcrD type" evidence="1">
    <location>
        <begin position="7"/>
        <end position="311"/>
    </location>
</feature>
<gene>
    <name evidence="2" type="ORF">Prubr_01210</name>
</gene>
<evidence type="ECO:0000313" key="3">
    <source>
        <dbReference type="Proteomes" id="UP000680866"/>
    </source>
</evidence>
<organism evidence="2 3">
    <name type="scientific">Polymorphospora rubra</name>
    <dbReference type="NCBI Taxonomy" id="338584"/>
    <lineage>
        <taxon>Bacteria</taxon>
        <taxon>Bacillati</taxon>
        <taxon>Actinomycetota</taxon>
        <taxon>Actinomycetes</taxon>
        <taxon>Micromonosporales</taxon>
        <taxon>Micromonosporaceae</taxon>
        <taxon>Polymorphospora</taxon>
    </lineage>
</organism>
<dbReference type="InterPro" id="IPR002731">
    <property type="entry name" value="ATPase_BadF"/>
</dbReference>
<keyword evidence="2" id="KW-0418">Kinase</keyword>
<evidence type="ECO:0000259" key="1">
    <source>
        <dbReference type="Pfam" id="PF01869"/>
    </source>
</evidence>
<sequence>MSDSIVVGLDIGGTSTRALVATAAGTVLGRGRAGGGNPTTHGVEAAATELRLALTAALAPIDPGQVSAAAMGLAGAGRLLADPVARAAFDRVWDQVGLRCGYDVTGDALAAYASGTPHPDGTIVIAGTGAIAGEIRDLTLHRVADGHGWLLGDAGSGFWLGREAVRRTLAVIETSQERVGLPDLVMAELLGDPATGGGPPAGPARRTVDALVQAVAAGPPIALAALAPLVVRAARDGDPVAVDIVAEAARLLAGSVGRIRSAGDRTPVVLGGGLLTGGTPLSAALTGALRERWPDAPLVTAGDGAAGAAWLAARTLPEVTDPTALHHRLLAAPA</sequence>
<reference evidence="2" key="1">
    <citation type="submission" date="2020-08" db="EMBL/GenBank/DDBJ databases">
        <title>Whole genome shotgun sequence of Polymorphospora rubra NBRC 101157.</title>
        <authorList>
            <person name="Komaki H."/>
            <person name="Tamura T."/>
        </authorList>
    </citation>
    <scope>NUCLEOTIDE SEQUENCE</scope>
    <source>
        <strain evidence="2">NBRC 101157</strain>
    </source>
</reference>
<evidence type="ECO:0000313" key="2">
    <source>
        <dbReference type="EMBL" id="BCJ63100.1"/>
    </source>
</evidence>
<dbReference type="InterPro" id="IPR052519">
    <property type="entry name" value="Euk-type_GlcNAc_Kinase"/>
</dbReference>
<dbReference type="KEGG" id="pry:Prubr_01210"/>
<dbReference type="PANTHER" id="PTHR43190">
    <property type="entry name" value="N-ACETYL-D-GLUCOSAMINE KINASE"/>
    <property type="match status" value="1"/>
</dbReference>